<dbReference type="EMBL" id="FLUL01000001">
    <property type="protein sequence ID" value="SBW08851.1"/>
    <property type="molecule type" value="Genomic_DNA"/>
</dbReference>
<evidence type="ECO:0000313" key="1">
    <source>
        <dbReference type="EMBL" id="SBW08851.1"/>
    </source>
</evidence>
<proteinExistence type="predicted"/>
<accession>A0A212KAX3</accession>
<organism evidence="1">
    <name type="scientific">uncultured Dysgonomonas sp</name>
    <dbReference type="NCBI Taxonomy" id="206096"/>
    <lineage>
        <taxon>Bacteria</taxon>
        <taxon>Pseudomonadati</taxon>
        <taxon>Bacteroidota</taxon>
        <taxon>Bacteroidia</taxon>
        <taxon>Bacteroidales</taxon>
        <taxon>Dysgonomonadaceae</taxon>
        <taxon>Dysgonomonas</taxon>
        <taxon>environmental samples</taxon>
    </lineage>
</organism>
<protein>
    <submittedName>
        <fullName evidence="1">Uncharacterized protein</fullName>
    </submittedName>
</protein>
<name>A0A212KAX3_9BACT</name>
<sequence length="77" mass="9065">MTKTLLIFKEGIAKSQKVRERLVKNIDRQTDTEITLNLSDLDFDFNKKEVKISHYIKDTEYPDVVLKFNDFISLVQS</sequence>
<reference evidence="1" key="1">
    <citation type="submission" date="2016-04" db="EMBL/GenBank/DDBJ databases">
        <authorList>
            <person name="Evans L.H."/>
            <person name="Alamgir A."/>
            <person name="Owens N."/>
            <person name="Weber N.D."/>
            <person name="Virtaneva K."/>
            <person name="Barbian K."/>
            <person name="Babar A."/>
            <person name="Rosenke K."/>
        </authorList>
    </citation>
    <scope>NUCLEOTIDE SEQUENCE</scope>
    <source>
        <strain evidence="1">86-2</strain>
    </source>
</reference>
<gene>
    <name evidence="1" type="ORF">KL86DYS2_13481</name>
</gene>
<dbReference type="AlphaFoldDB" id="A0A212KAX3"/>
<dbReference type="RefSeq" id="WP_252636875.1">
    <property type="nucleotide sequence ID" value="NZ_CABTJG010000009.1"/>
</dbReference>